<feature type="transmembrane region" description="Helical" evidence="5">
    <location>
        <begin position="382"/>
        <end position="402"/>
    </location>
</feature>
<dbReference type="AlphaFoldDB" id="A0A934WRG8"/>
<dbReference type="InterPro" id="IPR014743">
    <property type="entry name" value="Cl-channel_core"/>
</dbReference>
<evidence type="ECO:0000256" key="3">
    <source>
        <dbReference type="ARBA" id="ARBA00022989"/>
    </source>
</evidence>
<dbReference type="Gene3D" id="1.10.3080.10">
    <property type="entry name" value="Clc chloride channel"/>
    <property type="match status" value="1"/>
</dbReference>
<organism evidence="6 7">
    <name type="scientific">Ruminococcus difficilis</name>
    <dbReference type="NCBI Taxonomy" id="2763069"/>
    <lineage>
        <taxon>Bacteria</taxon>
        <taxon>Bacillati</taxon>
        <taxon>Bacillota</taxon>
        <taxon>Clostridia</taxon>
        <taxon>Eubacteriales</taxon>
        <taxon>Oscillospiraceae</taxon>
        <taxon>Ruminococcus</taxon>
    </lineage>
</organism>
<feature type="transmembrane region" description="Helical" evidence="5">
    <location>
        <begin position="301"/>
        <end position="320"/>
    </location>
</feature>
<feature type="transmembrane region" description="Helical" evidence="5">
    <location>
        <begin position="326"/>
        <end position="345"/>
    </location>
</feature>
<dbReference type="PANTHER" id="PTHR43427:SF12">
    <property type="entry name" value="CHLORIDE TRANSPORTER"/>
    <property type="match status" value="1"/>
</dbReference>
<reference evidence="6" key="1">
    <citation type="submission" date="2021-01" db="EMBL/GenBank/DDBJ databases">
        <title>Genome public.</title>
        <authorList>
            <person name="Liu C."/>
            <person name="Sun Q."/>
        </authorList>
    </citation>
    <scope>NUCLEOTIDE SEQUENCE</scope>
    <source>
        <strain evidence="6">M6</strain>
    </source>
</reference>
<keyword evidence="2 5" id="KW-0812">Transmembrane</keyword>
<dbReference type="RefSeq" id="WP_201427210.1">
    <property type="nucleotide sequence ID" value="NZ_JAEQMG010000048.1"/>
</dbReference>
<protein>
    <submittedName>
        <fullName evidence="6">Chloride channel protein</fullName>
    </submittedName>
</protein>
<feature type="transmembrane region" description="Helical" evidence="5">
    <location>
        <begin position="59"/>
        <end position="78"/>
    </location>
</feature>
<feature type="transmembrane region" description="Helical" evidence="5">
    <location>
        <begin position="183"/>
        <end position="209"/>
    </location>
</feature>
<accession>A0A934WRG8</accession>
<feature type="transmembrane region" description="Helical" evidence="5">
    <location>
        <begin position="221"/>
        <end position="242"/>
    </location>
</feature>
<dbReference type="EMBL" id="JAEQMG010000048">
    <property type="protein sequence ID" value="MBK6088312.1"/>
    <property type="molecule type" value="Genomic_DNA"/>
</dbReference>
<sequence>MDHFKQTVRHDAVRVRQYIISFFKWSLIAVVTGGIGGALGAGFRWAITYVTDIRTANPWLCYLLPAGGVIIAFLYRVTKLSGHADTNLIINSVRSEDKVPITLAPVIFLSTVITHLFGGSAGREGAALQLGGCIGSFIGRVVRLNEKDMPIALMCGMSGLFSALFGTPLTATVFAMEVISVGIIYYSAFLPCIVAALTAFGVTNLFGLSPTKYVLEDIPQLNIVNILTVAVIGIAAAVLSIIFCFTLEKTHQYAVRFFRNEYLRTAVGGTAIALLTLLIGTRYNGIGGEVIAEAITQGKALPYDFILKMVFTVITIGFGYKGGEIIPTFFIGAAMGATIAPLLGLSGSFGAAVGLIALFCAVVNCPIASVILSIELFGSNGLIFFAVALCVSYMLSGYYSLYSGQKIMYSKRRARYINKQAK</sequence>
<keyword evidence="3 5" id="KW-1133">Transmembrane helix</keyword>
<keyword evidence="4 5" id="KW-0472">Membrane</keyword>
<dbReference type="Pfam" id="PF00654">
    <property type="entry name" value="Voltage_CLC"/>
    <property type="match status" value="1"/>
</dbReference>
<dbReference type="GO" id="GO:0016020">
    <property type="term" value="C:membrane"/>
    <property type="evidence" value="ECO:0007669"/>
    <property type="project" value="UniProtKB-SubCell"/>
</dbReference>
<evidence type="ECO:0000256" key="1">
    <source>
        <dbReference type="ARBA" id="ARBA00004141"/>
    </source>
</evidence>
<feature type="transmembrane region" description="Helical" evidence="5">
    <location>
        <begin position="262"/>
        <end position="280"/>
    </location>
</feature>
<feature type="transmembrane region" description="Helical" evidence="5">
    <location>
        <begin position="21"/>
        <end position="47"/>
    </location>
</feature>
<name>A0A934WRG8_9FIRM</name>
<dbReference type="Proteomes" id="UP000633365">
    <property type="component" value="Unassembled WGS sequence"/>
</dbReference>
<evidence type="ECO:0000256" key="5">
    <source>
        <dbReference type="SAM" id="Phobius"/>
    </source>
</evidence>
<comment type="subcellular location">
    <subcellularLocation>
        <location evidence="1">Membrane</location>
        <topology evidence="1">Multi-pass membrane protein</topology>
    </subcellularLocation>
</comment>
<feature type="transmembrane region" description="Helical" evidence="5">
    <location>
        <begin position="126"/>
        <end position="144"/>
    </location>
</feature>
<dbReference type="SUPFAM" id="SSF81340">
    <property type="entry name" value="Clc chloride channel"/>
    <property type="match status" value="1"/>
</dbReference>
<feature type="transmembrane region" description="Helical" evidence="5">
    <location>
        <begin position="99"/>
        <end position="120"/>
    </location>
</feature>
<evidence type="ECO:0000256" key="2">
    <source>
        <dbReference type="ARBA" id="ARBA00022692"/>
    </source>
</evidence>
<dbReference type="InterPro" id="IPR001807">
    <property type="entry name" value="ClC"/>
</dbReference>
<feature type="transmembrane region" description="Helical" evidence="5">
    <location>
        <begin position="352"/>
        <end position="376"/>
    </location>
</feature>
<evidence type="ECO:0000313" key="6">
    <source>
        <dbReference type="EMBL" id="MBK6088312.1"/>
    </source>
</evidence>
<feature type="transmembrane region" description="Helical" evidence="5">
    <location>
        <begin position="151"/>
        <end position="171"/>
    </location>
</feature>
<dbReference type="GO" id="GO:0015108">
    <property type="term" value="F:chloride transmembrane transporter activity"/>
    <property type="evidence" value="ECO:0007669"/>
    <property type="project" value="InterPro"/>
</dbReference>
<comment type="caution">
    <text evidence="6">The sequence shown here is derived from an EMBL/GenBank/DDBJ whole genome shotgun (WGS) entry which is preliminary data.</text>
</comment>
<dbReference type="InterPro" id="IPR050368">
    <property type="entry name" value="ClC-type_chloride_channel"/>
</dbReference>
<evidence type="ECO:0000256" key="4">
    <source>
        <dbReference type="ARBA" id="ARBA00023136"/>
    </source>
</evidence>
<evidence type="ECO:0000313" key="7">
    <source>
        <dbReference type="Proteomes" id="UP000633365"/>
    </source>
</evidence>
<proteinExistence type="predicted"/>
<keyword evidence="7" id="KW-1185">Reference proteome</keyword>
<dbReference type="PANTHER" id="PTHR43427">
    <property type="entry name" value="CHLORIDE CHANNEL PROTEIN CLC-E"/>
    <property type="match status" value="1"/>
</dbReference>
<gene>
    <name evidence="6" type="ORF">JKK62_06515</name>
</gene>